<name>A0A9N9YYR6_9HYPO</name>
<protein>
    <submittedName>
        <fullName evidence="1">Uncharacterized protein</fullName>
    </submittedName>
</protein>
<keyword evidence="2" id="KW-1185">Reference proteome</keyword>
<proteinExistence type="predicted"/>
<evidence type="ECO:0000313" key="1">
    <source>
        <dbReference type="EMBL" id="CAH0045765.1"/>
    </source>
</evidence>
<sequence length="465" mass="53558">MALPPEIVSHIVSQLLEPVCMPYWSKELDGDNGWEGFKQCAPSRIVSFEKKGPYWLSGYSEYEMTFYNVDINLRTLLNLRLVSHEWNMASTAILRKHHWWRASLEDEDRSLEMAINATCAAKTRRLVGRGADQETGQPNYYDRLFDQQDAAFPLAPENNELTPPYSALRNLFDNIEGIEALQLSYPTALGLPIQSQLLTDPKAEVDCIDLQIMKNITATLQYGFLSPALSSLTDLSLHLPCTHNVGEVVSCLHQTARDRLKHFDIGITDQTGQFGDKFTVRDEEDEDAIPHDHNEFLQSPLQDLYPNTEHQGPLWEFIAACPNLESLAVNATHFLDLDYLTERNIPISKRLKVLWLHRVYASVPSLKALMGRNGEKLPIQRVRLDEVKIHVDGGFWYDLFSFLMEDGHNLEFASFDQLTYFRGHPSYYPLSRSWKNNDDLWSMSRRDREYIHKLLLKVTSKYTFP</sequence>
<reference evidence="1 2" key="2">
    <citation type="submission" date="2021-10" db="EMBL/GenBank/DDBJ databases">
        <authorList>
            <person name="Piombo E."/>
        </authorList>
    </citation>
    <scope>NUCLEOTIDE SEQUENCE [LARGE SCALE GENOMIC DNA]</scope>
</reference>
<gene>
    <name evidence="1" type="ORF">CSOL1703_00012396</name>
</gene>
<evidence type="ECO:0000313" key="2">
    <source>
        <dbReference type="Proteomes" id="UP000775872"/>
    </source>
</evidence>
<dbReference type="Proteomes" id="UP000775872">
    <property type="component" value="Unassembled WGS sequence"/>
</dbReference>
<dbReference type="OrthoDB" id="5137852at2759"/>
<comment type="caution">
    <text evidence="1">The sequence shown here is derived from an EMBL/GenBank/DDBJ whole genome shotgun (WGS) entry which is preliminary data.</text>
</comment>
<dbReference type="EMBL" id="CABFOC020000013">
    <property type="protein sequence ID" value="CAH0045765.1"/>
    <property type="molecule type" value="Genomic_DNA"/>
</dbReference>
<reference evidence="2" key="1">
    <citation type="submission" date="2019-06" db="EMBL/GenBank/DDBJ databases">
        <authorList>
            <person name="Broberg M."/>
        </authorList>
    </citation>
    <scope>NUCLEOTIDE SEQUENCE [LARGE SCALE GENOMIC DNA]</scope>
</reference>
<dbReference type="AlphaFoldDB" id="A0A9N9YYR6"/>
<accession>A0A9N9YYR6</accession>
<organism evidence="1 2">
    <name type="scientific">Clonostachys solani</name>
    <dbReference type="NCBI Taxonomy" id="160281"/>
    <lineage>
        <taxon>Eukaryota</taxon>
        <taxon>Fungi</taxon>
        <taxon>Dikarya</taxon>
        <taxon>Ascomycota</taxon>
        <taxon>Pezizomycotina</taxon>
        <taxon>Sordariomycetes</taxon>
        <taxon>Hypocreomycetidae</taxon>
        <taxon>Hypocreales</taxon>
        <taxon>Bionectriaceae</taxon>
        <taxon>Clonostachys</taxon>
    </lineage>
</organism>